<evidence type="ECO:0000313" key="1">
    <source>
        <dbReference type="EMBL" id="RRR72407.1"/>
    </source>
</evidence>
<accession>A0A426U0I7</accession>
<protein>
    <submittedName>
        <fullName evidence="1">Uncharacterized protein</fullName>
    </submittedName>
</protein>
<gene>
    <name evidence="1" type="ORF">EI684_10140</name>
</gene>
<dbReference type="EMBL" id="RSAS01000394">
    <property type="protein sequence ID" value="RRR72407.1"/>
    <property type="molecule type" value="Genomic_DNA"/>
</dbReference>
<name>A0A426U0I7_9CHLR</name>
<proteinExistence type="predicted"/>
<sequence length="221" mass="22387">MWGIFLVWGIGDWGIGDWGSGGQGSGGQGGGGHRCHDKRCFPLPTSRFPLHRFPLPALPLYRFTALPLYRSTALPFYRSLPPHAIRWRDGVEFASQDDAVAADEGPRVGAKVGGGLVGFDDDAGVGEPVYEGVGEASEACRIKVGVAGDGAESGGGEAGHGGVLHDGLVGEDGFDEALHFVGAEEVAGDEGAAGPVHHVGCGVGGGVCVCGAGGARCGCCC</sequence>
<organism evidence="1 2">
    <name type="scientific">Candidatus Viridilinea halotolerans</name>
    <dbReference type="NCBI Taxonomy" id="2491704"/>
    <lineage>
        <taxon>Bacteria</taxon>
        <taxon>Bacillati</taxon>
        <taxon>Chloroflexota</taxon>
        <taxon>Chloroflexia</taxon>
        <taxon>Chloroflexales</taxon>
        <taxon>Chloroflexineae</taxon>
        <taxon>Oscillochloridaceae</taxon>
        <taxon>Candidatus Viridilinea</taxon>
    </lineage>
</organism>
<dbReference type="Proteomes" id="UP000280307">
    <property type="component" value="Unassembled WGS sequence"/>
</dbReference>
<comment type="caution">
    <text evidence="1">The sequence shown here is derived from an EMBL/GenBank/DDBJ whole genome shotgun (WGS) entry which is preliminary data.</text>
</comment>
<reference evidence="1 2" key="1">
    <citation type="submission" date="2018-12" db="EMBL/GenBank/DDBJ databases">
        <title>Genome Sequence of Candidatus Viridilinea halotolerans isolated from saline sulfide-rich spring.</title>
        <authorList>
            <person name="Grouzdev D.S."/>
            <person name="Burganskaya E.I."/>
            <person name="Krutkina M.S."/>
            <person name="Sukhacheva M.V."/>
            <person name="Gorlenko V.M."/>
        </authorList>
    </citation>
    <scope>NUCLEOTIDE SEQUENCE [LARGE SCALE GENOMIC DNA]</scope>
    <source>
        <strain evidence="1">Chok-6</strain>
    </source>
</reference>
<dbReference type="AlphaFoldDB" id="A0A426U0I7"/>
<evidence type="ECO:0000313" key="2">
    <source>
        <dbReference type="Proteomes" id="UP000280307"/>
    </source>
</evidence>